<protein>
    <submittedName>
        <fullName evidence="3">Pilus assembly protein</fullName>
    </submittedName>
</protein>
<organism evidence="3 4">
    <name type="scientific">Mesorhizobium salmacidum</name>
    <dbReference type="NCBI Taxonomy" id="3015171"/>
    <lineage>
        <taxon>Bacteria</taxon>
        <taxon>Pseudomonadati</taxon>
        <taxon>Pseudomonadota</taxon>
        <taxon>Alphaproteobacteria</taxon>
        <taxon>Hyphomicrobiales</taxon>
        <taxon>Phyllobacteriaceae</taxon>
        <taxon>Mesorhizobium</taxon>
    </lineage>
</organism>
<dbReference type="RefSeq" id="WP_337107218.1">
    <property type="nucleotide sequence ID" value="NZ_JAPYKS010000011.1"/>
</dbReference>
<reference evidence="3 4" key="1">
    <citation type="submission" date="2022-12" db="EMBL/GenBank/DDBJ databases">
        <authorList>
            <person name="Muema E."/>
        </authorList>
    </citation>
    <scope>NUCLEOTIDE SEQUENCE [LARGE SCALE GENOMIC DNA]</scope>
    <source>
        <strain evidence="4">1326</strain>
    </source>
</reference>
<proteinExistence type="predicted"/>
<evidence type="ECO:0000256" key="1">
    <source>
        <dbReference type="SAM" id="Phobius"/>
    </source>
</evidence>
<evidence type="ECO:0000313" key="4">
    <source>
        <dbReference type="Proteomes" id="UP001387293"/>
    </source>
</evidence>
<dbReference type="Pfam" id="PF07811">
    <property type="entry name" value="TadE"/>
    <property type="match status" value="1"/>
</dbReference>
<accession>A0ABU8KXK9</accession>
<evidence type="ECO:0000259" key="2">
    <source>
        <dbReference type="Pfam" id="PF07811"/>
    </source>
</evidence>
<evidence type="ECO:0000313" key="3">
    <source>
        <dbReference type="EMBL" id="MEI9410443.1"/>
    </source>
</evidence>
<feature type="domain" description="TadE-like" evidence="2">
    <location>
        <begin position="17"/>
        <end position="58"/>
    </location>
</feature>
<dbReference type="InterPro" id="IPR012495">
    <property type="entry name" value="TadE-like_dom"/>
</dbReference>
<sequence length="149" mass="15709">MKRVAHRLIPAIREDAGAAAVEFAMVLPILCVVLLGIADGWSYVTSSLSMRAGVKTAANMVLAGSADDSATRAAALANWERMPDDGQVTLSRIYKCGTTVVDASTLCSGPKAPSVFVQINASATWTPPFTFGVFSAPSTIGHQELIRVR</sequence>
<keyword evidence="4" id="KW-1185">Reference proteome</keyword>
<keyword evidence="1" id="KW-0472">Membrane</keyword>
<name>A0ABU8KXK9_9HYPH</name>
<dbReference type="EMBL" id="JAPYKS010000011">
    <property type="protein sequence ID" value="MEI9410443.1"/>
    <property type="molecule type" value="Genomic_DNA"/>
</dbReference>
<feature type="transmembrane region" description="Helical" evidence="1">
    <location>
        <begin position="21"/>
        <end position="44"/>
    </location>
</feature>
<comment type="caution">
    <text evidence="3">The sequence shown here is derived from an EMBL/GenBank/DDBJ whole genome shotgun (WGS) entry which is preliminary data.</text>
</comment>
<dbReference type="Proteomes" id="UP001387293">
    <property type="component" value="Unassembled WGS sequence"/>
</dbReference>
<keyword evidence="1" id="KW-0812">Transmembrane</keyword>
<gene>
    <name evidence="3" type="ORF">O7A60_16910</name>
</gene>
<keyword evidence="1" id="KW-1133">Transmembrane helix</keyword>